<name>A0ABT6FYL7_9FLAO</name>
<organism evidence="1 2">
    <name type="scientific">Winogradskyella marincola</name>
    <dbReference type="NCBI Taxonomy" id="3037795"/>
    <lineage>
        <taxon>Bacteria</taxon>
        <taxon>Pseudomonadati</taxon>
        <taxon>Bacteroidota</taxon>
        <taxon>Flavobacteriia</taxon>
        <taxon>Flavobacteriales</taxon>
        <taxon>Flavobacteriaceae</taxon>
        <taxon>Winogradskyella</taxon>
    </lineage>
</organism>
<reference evidence="1 2" key="1">
    <citation type="submission" date="2023-03" db="EMBL/GenBank/DDBJ databases">
        <title>Strain YYF002 represents a novel species in the genus Winogradskyella isolated from seawater.</title>
        <authorList>
            <person name="Fu Z.-Y."/>
        </authorList>
    </citation>
    <scope>NUCLEOTIDE SEQUENCE [LARGE SCALE GENOMIC DNA]</scope>
    <source>
        <strain evidence="1 2">YYF002</strain>
    </source>
</reference>
<keyword evidence="2" id="KW-1185">Reference proteome</keyword>
<sequence>MKNFELFVGEIVNDWRSEKKTILESAGLGRPSNREIGDLAEDYILRKINGLKPKYQGVKSNGSQTPSDIFSVARRNGFWHIMLIQVKSSTDKNRIYKLNENDKKVFDEFAKFIKTKIGNSDYMVNYKKSPLIISNGYAGVYRNENGKTIKHNLVETKAFKIFKRNSAELDINDVKKRVMQAHKL</sequence>
<accession>A0ABT6FYL7</accession>
<proteinExistence type="predicted"/>
<dbReference type="Proteomes" id="UP001529085">
    <property type="component" value="Unassembled WGS sequence"/>
</dbReference>
<evidence type="ECO:0000313" key="1">
    <source>
        <dbReference type="EMBL" id="MDG4714882.1"/>
    </source>
</evidence>
<comment type="caution">
    <text evidence="1">The sequence shown here is derived from an EMBL/GenBank/DDBJ whole genome shotgun (WGS) entry which is preliminary data.</text>
</comment>
<dbReference type="EMBL" id="JARSBN010000001">
    <property type="protein sequence ID" value="MDG4714882.1"/>
    <property type="molecule type" value="Genomic_DNA"/>
</dbReference>
<dbReference type="RefSeq" id="WP_278004342.1">
    <property type="nucleotide sequence ID" value="NZ_JARSBN010000001.1"/>
</dbReference>
<evidence type="ECO:0000313" key="2">
    <source>
        <dbReference type="Proteomes" id="UP001529085"/>
    </source>
</evidence>
<gene>
    <name evidence="1" type="ORF">P7122_03285</name>
</gene>
<protein>
    <submittedName>
        <fullName evidence="1">Uncharacterized protein</fullName>
    </submittedName>
</protein>